<organism evidence="2 3">
    <name type="scientific">Papaver somniferum</name>
    <name type="common">Opium poppy</name>
    <dbReference type="NCBI Taxonomy" id="3469"/>
    <lineage>
        <taxon>Eukaryota</taxon>
        <taxon>Viridiplantae</taxon>
        <taxon>Streptophyta</taxon>
        <taxon>Embryophyta</taxon>
        <taxon>Tracheophyta</taxon>
        <taxon>Spermatophyta</taxon>
        <taxon>Magnoliopsida</taxon>
        <taxon>Ranunculales</taxon>
        <taxon>Papaveraceae</taxon>
        <taxon>Papaveroideae</taxon>
        <taxon>Papaver</taxon>
    </lineage>
</organism>
<evidence type="ECO:0000313" key="2">
    <source>
        <dbReference type="EMBL" id="RZC46781.1"/>
    </source>
</evidence>
<dbReference type="Proteomes" id="UP000316621">
    <property type="component" value="Chromosome 1"/>
</dbReference>
<evidence type="ECO:0000313" key="3">
    <source>
        <dbReference type="Proteomes" id="UP000316621"/>
    </source>
</evidence>
<reference evidence="2 3" key="1">
    <citation type="journal article" date="2018" name="Science">
        <title>The opium poppy genome and morphinan production.</title>
        <authorList>
            <person name="Guo L."/>
            <person name="Winzer T."/>
            <person name="Yang X."/>
            <person name="Li Y."/>
            <person name="Ning Z."/>
            <person name="He Z."/>
            <person name="Teodor R."/>
            <person name="Lu Y."/>
            <person name="Bowser T.A."/>
            <person name="Graham I.A."/>
            <person name="Ye K."/>
        </authorList>
    </citation>
    <scope>NUCLEOTIDE SEQUENCE [LARGE SCALE GENOMIC DNA]</scope>
    <source>
        <strain evidence="3">cv. HN1</strain>
        <tissue evidence="2">Leaves</tissue>
    </source>
</reference>
<keyword evidence="3" id="KW-1185">Reference proteome</keyword>
<feature type="chain" id="PRO_5021383004" description="Secreted protein" evidence="1">
    <location>
        <begin position="24"/>
        <end position="94"/>
    </location>
</feature>
<dbReference type="AlphaFoldDB" id="A0A4Y7IGE0"/>
<feature type="signal peptide" evidence="1">
    <location>
        <begin position="1"/>
        <end position="23"/>
    </location>
</feature>
<name>A0A4Y7IGE0_PAPSO</name>
<evidence type="ECO:0008006" key="4">
    <source>
        <dbReference type="Google" id="ProtNLM"/>
    </source>
</evidence>
<keyword evidence="1" id="KW-0732">Signal</keyword>
<sequence>MDPYDLFSSLFLLLRLRIRAVFCKQDPCKDPPLSSGNIATKWNTGICELMVSMLSTLVRCNTWYTFVSNTQYFLLTSIEESLFHNIIQFCMSIE</sequence>
<dbReference type="EMBL" id="CM010715">
    <property type="protein sequence ID" value="RZC46781.1"/>
    <property type="molecule type" value="Genomic_DNA"/>
</dbReference>
<dbReference type="Gramene" id="RZC46781">
    <property type="protein sequence ID" value="RZC46781"/>
    <property type="gene ID" value="C5167_039724"/>
</dbReference>
<protein>
    <recommendedName>
        <fullName evidence="4">Secreted protein</fullName>
    </recommendedName>
</protein>
<gene>
    <name evidence="2" type="ORF">C5167_039724</name>
</gene>
<evidence type="ECO:0000256" key="1">
    <source>
        <dbReference type="SAM" id="SignalP"/>
    </source>
</evidence>
<accession>A0A4Y7IGE0</accession>
<proteinExistence type="predicted"/>